<comment type="caution">
    <text evidence="2">The sequence shown here is derived from an EMBL/GenBank/DDBJ whole genome shotgun (WGS) entry which is preliminary data.</text>
</comment>
<sequence>MVDTPEVKQHKIPPHEENAPKDLLLSCKDTGIPPNRQDCAAAIIEMNSRLGLVHTAFNDQHFRRFLKRHPQLSLRITHANNRKKEREWTHELADRYIAKLTELHNGGFLDEPDRVWNLDESAFNPGQMLDRVVGRKGMRQIYSQYDGTEKELVTILPCGNAAGIQLPFMALFSRKRHVRSRLDDTGGHCYQGNVIFVDEHFSHINNFTLMKYIKEFEAETGKIVYVFALPAGQINHLQPLDISVFGQVKRAWGDYLRHRGVVIEGLVKLWSFKFLWNPPN</sequence>
<evidence type="ECO:0008006" key="4">
    <source>
        <dbReference type="Google" id="ProtNLM"/>
    </source>
</evidence>
<organism evidence="2 3">
    <name type="scientific">Ramazzottius varieornatus</name>
    <name type="common">Water bear</name>
    <name type="synonym">Tardigrade</name>
    <dbReference type="NCBI Taxonomy" id="947166"/>
    <lineage>
        <taxon>Eukaryota</taxon>
        <taxon>Metazoa</taxon>
        <taxon>Ecdysozoa</taxon>
        <taxon>Tardigrada</taxon>
        <taxon>Eutardigrada</taxon>
        <taxon>Parachela</taxon>
        <taxon>Hypsibioidea</taxon>
        <taxon>Ramazzottiidae</taxon>
        <taxon>Ramazzottius</taxon>
    </lineage>
</organism>
<dbReference type="OrthoDB" id="71166at2759"/>
<keyword evidence="3" id="KW-1185">Reference proteome</keyword>
<feature type="compositionally biased region" description="Basic and acidic residues" evidence="1">
    <location>
        <begin position="1"/>
        <end position="20"/>
    </location>
</feature>
<evidence type="ECO:0000313" key="2">
    <source>
        <dbReference type="EMBL" id="GAU91916.1"/>
    </source>
</evidence>
<dbReference type="Proteomes" id="UP000186922">
    <property type="component" value="Unassembled WGS sequence"/>
</dbReference>
<gene>
    <name evidence="2" type="primary">RvY_04082-1</name>
    <name evidence="2" type="synonym">RvY_04082.1</name>
    <name evidence="2" type="ORF">RvY_04082</name>
</gene>
<evidence type="ECO:0000313" key="3">
    <source>
        <dbReference type="Proteomes" id="UP000186922"/>
    </source>
</evidence>
<evidence type="ECO:0000256" key="1">
    <source>
        <dbReference type="SAM" id="MobiDB-lite"/>
    </source>
</evidence>
<proteinExistence type="predicted"/>
<dbReference type="EMBL" id="BDGG01000002">
    <property type="protein sequence ID" value="GAU91916.1"/>
    <property type="molecule type" value="Genomic_DNA"/>
</dbReference>
<accession>A0A1D1UQB8</accession>
<protein>
    <recommendedName>
        <fullName evidence="4">DDE-1 domain-containing protein</fullName>
    </recommendedName>
</protein>
<dbReference type="AlphaFoldDB" id="A0A1D1UQB8"/>
<feature type="region of interest" description="Disordered" evidence="1">
    <location>
        <begin position="1"/>
        <end position="21"/>
    </location>
</feature>
<reference evidence="2 3" key="1">
    <citation type="journal article" date="2016" name="Nat. Commun.">
        <title>Extremotolerant tardigrade genome and improved radiotolerance of human cultured cells by tardigrade-unique protein.</title>
        <authorList>
            <person name="Hashimoto T."/>
            <person name="Horikawa D.D."/>
            <person name="Saito Y."/>
            <person name="Kuwahara H."/>
            <person name="Kozuka-Hata H."/>
            <person name="Shin-I T."/>
            <person name="Minakuchi Y."/>
            <person name="Ohishi K."/>
            <person name="Motoyama A."/>
            <person name="Aizu T."/>
            <person name="Enomoto A."/>
            <person name="Kondo K."/>
            <person name="Tanaka S."/>
            <person name="Hara Y."/>
            <person name="Koshikawa S."/>
            <person name="Sagara H."/>
            <person name="Miura T."/>
            <person name="Yokobori S."/>
            <person name="Miyagawa K."/>
            <person name="Suzuki Y."/>
            <person name="Kubo T."/>
            <person name="Oyama M."/>
            <person name="Kohara Y."/>
            <person name="Fujiyama A."/>
            <person name="Arakawa K."/>
            <person name="Katayama T."/>
            <person name="Toyoda A."/>
            <person name="Kunieda T."/>
        </authorList>
    </citation>
    <scope>NUCLEOTIDE SEQUENCE [LARGE SCALE GENOMIC DNA]</scope>
    <source>
        <strain evidence="2 3">YOKOZUNA-1</strain>
    </source>
</reference>
<name>A0A1D1UQB8_RAMVA</name>